<dbReference type="PRINTS" id="PR00794">
    <property type="entry name" value="RIBONUCLEASE"/>
</dbReference>
<dbReference type="GO" id="GO:0004519">
    <property type="term" value="F:endonuclease activity"/>
    <property type="evidence" value="ECO:0007669"/>
    <property type="project" value="UniProtKB-KW"/>
</dbReference>
<keyword evidence="3 5" id="KW-0255">Endonuclease</keyword>
<dbReference type="AlphaFoldDB" id="A0A8C5RS39"/>
<organism evidence="8 9">
    <name type="scientific">Laticauda laticaudata</name>
    <name type="common">Blue-ringed sea krait</name>
    <name type="synonym">Blue-lipped sea krait</name>
    <dbReference type="NCBI Taxonomy" id="8630"/>
    <lineage>
        <taxon>Eukaryota</taxon>
        <taxon>Metazoa</taxon>
        <taxon>Chordata</taxon>
        <taxon>Craniata</taxon>
        <taxon>Vertebrata</taxon>
        <taxon>Euteleostomi</taxon>
        <taxon>Lepidosauria</taxon>
        <taxon>Squamata</taxon>
        <taxon>Bifurcata</taxon>
        <taxon>Unidentata</taxon>
        <taxon>Episquamata</taxon>
        <taxon>Toxicofera</taxon>
        <taxon>Serpentes</taxon>
        <taxon>Colubroidea</taxon>
        <taxon>Elapidae</taxon>
        <taxon>Laticaudinae</taxon>
        <taxon>Laticauda</taxon>
    </lineage>
</organism>
<feature type="domain" description="Ribonuclease A-domain" evidence="7">
    <location>
        <begin position="44"/>
        <end position="161"/>
    </location>
</feature>
<name>A0A8C5RS39_LATLA</name>
<dbReference type="Proteomes" id="UP000694406">
    <property type="component" value="Unplaced"/>
</dbReference>
<keyword evidence="6" id="KW-0812">Transmembrane</keyword>
<reference evidence="8" key="2">
    <citation type="submission" date="2025-09" db="UniProtKB">
        <authorList>
            <consortium name="Ensembl"/>
        </authorList>
    </citation>
    <scope>IDENTIFICATION</scope>
</reference>
<dbReference type="Gene3D" id="3.10.130.10">
    <property type="entry name" value="Ribonuclease A-like domain"/>
    <property type="match status" value="1"/>
</dbReference>
<feature type="transmembrane region" description="Helical" evidence="6">
    <location>
        <begin position="20"/>
        <end position="41"/>
    </location>
</feature>
<protein>
    <recommendedName>
        <fullName evidence="7">Ribonuclease A-domain domain-containing protein</fullName>
    </recommendedName>
</protein>
<keyword evidence="2 5" id="KW-0540">Nuclease</keyword>
<dbReference type="InterPro" id="IPR036816">
    <property type="entry name" value="RNaseA-like_dom_sf"/>
</dbReference>
<evidence type="ECO:0000256" key="3">
    <source>
        <dbReference type="ARBA" id="ARBA00022759"/>
    </source>
</evidence>
<dbReference type="InterPro" id="IPR001427">
    <property type="entry name" value="RNaseA"/>
</dbReference>
<reference evidence="8" key="1">
    <citation type="submission" date="2025-08" db="UniProtKB">
        <authorList>
            <consortium name="Ensembl"/>
        </authorList>
    </citation>
    <scope>IDENTIFICATION</scope>
</reference>
<evidence type="ECO:0000256" key="6">
    <source>
        <dbReference type="SAM" id="Phobius"/>
    </source>
</evidence>
<dbReference type="SUPFAM" id="SSF54076">
    <property type="entry name" value="RNase A-like"/>
    <property type="match status" value="1"/>
</dbReference>
<keyword evidence="4 5" id="KW-0378">Hydrolase</keyword>
<dbReference type="GO" id="GO:0004540">
    <property type="term" value="F:RNA nuclease activity"/>
    <property type="evidence" value="ECO:0007669"/>
    <property type="project" value="TreeGrafter"/>
</dbReference>
<dbReference type="GO" id="GO:0003676">
    <property type="term" value="F:nucleic acid binding"/>
    <property type="evidence" value="ECO:0007669"/>
    <property type="project" value="InterPro"/>
</dbReference>
<dbReference type="PANTHER" id="PTHR11437:SF65">
    <property type="entry name" value="ANGIOGENIN-2"/>
    <property type="match status" value="1"/>
</dbReference>
<dbReference type="CDD" id="cd06265">
    <property type="entry name" value="RNase_A_canonical"/>
    <property type="match status" value="1"/>
</dbReference>
<evidence type="ECO:0000259" key="7">
    <source>
        <dbReference type="SMART" id="SM00092"/>
    </source>
</evidence>
<dbReference type="Ensembl" id="ENSLLTT00000005694.1">
    <property type="protein sequence ID" value="ENSLLTP00000005473.1"/>
    <property type="gene ID" value="ENSLLTG00000004197.1"/>
</dbReference>
<dbReference type="FunFam" id="3.10.130.10:FF:000001">
    <property type="entry name" value="Ribonuclease pancreatic"/>
    <property type="match status" value="1"/>
</dbReference>
<dbReference type="PROSITE" id="PS00127">
    <property type="entry name" value="RNASE_PANCREATIC"/>
    <property type="match status" value="1"/>
</dbReference>
<evidence type="ECO:0000256" key="5">
    <source>
        <dbReference type="RuleBase" id="RU000651"/>
    </source>
</evidence>
<dbReference type="Pfam" id="PF00074">
    <property type="entry name" value="RnaseA"/>
    <property type="match status" value="1"/>
</dbReference>
<dbReference type="SMART" id="SM00092">
    <property type="entry name" value="RNAse_Pc"/>
    <property type="match status" value="1"/>
</dbReference>
<comment type="similarity">
    <text evidence="1 5">Belongs to the pancreatic ribonuclease family.</text>
</comment>
<evidence type="ECO:0000256" key="1">
    <source>
        <dbReference type="ARBA" id="ARBA00005600"/>
    </source>
</evidence>
<proteinExistence type="inferred from homology"/>
<sequence>MVVVKLRYLCILFLSCVAELTFLFKGFGLGLFIILAVTLILDTYTADYTRFLKQHYDNPKSKDGDSYCNKIMQKRGLSSPKCKMMNTFIHDTKKKITDVCGNQGVPFRGRLRRSKDLFQVTTCKAKGFSEKPPCNYREDASPRYIVIVCKNGLPVHYEEGKNYHFISF</sequence>
<dbReference type="GO" id="GO:0016787">
    <property type="term" value="F:hydrolase activity"/>
    <property type="evidence" value="ECO:0007669"/>
    <property type="project" value="UniProtKB-KW"/>
</dbReference>
<dbReference type="GeneTree" id="ENSGT00940000162981"/>
<evidence type="ECO:0000256" key="4">
    <source>
        <dbReference type="ARBA" id="ARBA00022801"/>
    </source>
</evidence>
<evidence type="ECO:0000313" key="9">
    <source>
        <dbReference type="Proteomes" id="UP000694406"/>
    </source>
</evidence>
<keyword evidence="9" id="KW-1185">Reference proteome</keyword>
<dbReference type="PANTHER" id="PTHR11437">
    <property type="entry name" value="RIBONUCLEASE"/>
    <property type="match status" value="1"/>
</dbReference>
<keyword evidence="6" id="KW-1133">Transmembrane helix</keyword>
<dbReference type="InterPro" id="IPR023411">
    <property type="entry name" value="RNaseA_AS"/>
</dbReference>
<evidence type="ECO:0000256" key="2">
    <source>
        <dbReference type="ARBA" id="ARBA00022722"/>
    </source>
</evidence>
<keyword evidence="6" id="KW-0472">Membrane</keyword>
<evidence type="ECO:0000313" key="8">
    <source>
        <dbReference type="Ensembl" id="ENSLLTP00000005473.1"/>
    </source>
</evidence>
<dbReference type="GO" id="GO:0050830">
    <property type="term" value="P:defense response to Gram-positive bacterium"/>
    <property type="evidence" value="ECO:0007669"/>
    <property type="project" value="TreeGrafter"/>
</dbReference>
<accession>A0A8C5RS39</accession>
<dbReference type="InterPro" id="IPR023412">
    <property type="entry name" value="RNaseA_domain"/>
</dbReference>